<proteinExistence type="predicted"/>
<sequence length="988" mass="106543">MQEAFHWDHEEPLKQYEILFALERLLRAIGVPALFTYPNPYDAQILGTDPERDHPDAQLHIPLTNVERTATGSGIDQFGGQIGLAILPLPGDDQGTLAGFAFVPFGAGGCSEQVDLGDRWTLSLQISADAPARYGVILRPSEVSIAPLEGRLPPSFRAHLAITRSEPDGERRLLLGDPEGVALWIGTVGLLVDFELDADGEAAIALRLPIRGARLQVDVPERYGFLSSVLPEEGLAVDFDITIGWSSAEGLAFDGSATLDIALPLHLSLGGVVDIRRIGLGIGVEEGGGLLIGADTSASLNLGPFNAAVERIGLETRISFPANGNGNFGPVSLDIGFKPPEGMGISLDIFEISLTAIGLLDTRRSDGGPLPSPGFSFLVIISGEFPPIQLSFGFALTGAGGLIGIHRSMALEALQNCIRNGSTDPILFPEDPQRNMPQIISDVRNFFPVQPGRYVFGPMARLSWGTPRLIDAELGIFLEVPDPILLVLLGQISAALPDENNPIVSLHVDVLGILDFANERLAVDASLRDSQINGFPIYGDMALRLSWGGKPNFALAIGGFNPHFRSPPNFPTLKPITVSLGNEDNPRITLQGYMAITSNTIQFGARAELYAAAGPASLEGYLSFHALLILDPFYFRFDFEQIISFRLFGETLMGVAIIGTLSGPAPYRIRGRACVSVLFADICIAIDVTVGERSTITLAPKDVWGPLEAAIRDPRNWSATLPDGVYAGISLKAPTGEDAPVMVHPMGQMTMRQKVAPLNQQLEKFGELAIAGENCFNLRSIKIGGLPAQSVDDPECDWETVEDWFAPGQFEELSDDEKLSRDSFEPMVAGVAVGSRQMVWGGGNAVHYAPIEYETETIDAPAGGVTVAPVLLDRARATRLRTRRPVATTPLGREELMAMCRRGAKAQSLNRRAGSGKHAVRAKKHKAFTLNEESYQIVNTKDMAPLDAKTTPLSKAAARNTLAALLIEHPEQAGRWQVVSKYEWMKAS</sequence>
<dbReference type="InterPro" id="IPR046538">
    <property type="entry name" value="DUF6603"/>
</dbReference>
<evidence type="ECO:0000313" key="3">
    <source>
        <dbReference type="Proteomes" id="UP000255508"/>
    </source>
</evidence>
<evidence type="ECO:0000259" key="1">
    <source>
        <dbReference type="Pfam" id="PF20248"/>
    </source>
</evidence>
<organism evidence="2 3">
    <name type="scientific">endosymbiont of Lamellibrachia luymesi</name>
    <dbReference type="NCBI Taxonomy" id="2200907"/>
    <lineage>
        <taxon>Bacteria</taxon>
        <taxon>Pseudomonadati</taxon>
        <taxon>Pseudomonadota</taxon>
        <taxon>Gammaproteobacteria</taxon>
        <taxon>sulfur-oxidizing symbionts</taxon>
    </lineage>
</organism>
<protein>
    <recommendedName>
        <fullName evidence="1">DUF6603 domain-containing protein</fullName>
    </recommendedName>
</protein>
<dbReference type="AlphaFoldDB" id="A0A370DZA5"/>
<accession>A0A370DZA5</accession>
<name>A0A370DZA5_9GAMM</name>
<evidence type="ECO:0000313" key="2">
    <source>
        <dbReference type="EMBL" id="RDH91948.1"/>
    </source>
</evidence>
<reference evidence="2 3" key="1">
    <citation type="journal article" date="2018" name="ISME J.">
        <title>Endosymbiont genomes yield clues of tubeworm success.</title>
        <authorList>
            <person name="Li Y."/>
            <person name="Liles M.R."/>
            <person name="Halanych K.M."/>
        </authorList>
    </citation>
    <scope>NUCLEOTIDE SEQUENCE [LARGE SCALE GENOMIC DNA]</scope>
    <source>
        <strain evidence="2">A1422</strain>
    </source>
</reference>
<comment type="caution">
    <text evidence="2">The sequence shown here is derived from an EMBL/GenBank/DDBJ whole genome shotgun (WGS) entry which is preliminary data.</text>
</comment>
<dbReference type="Proteomes" id="UP000255508">
    <property type="component" value="Unassembled WGS sequence"/>
</dbReference>
<feature type="domain" description="DUF6603" evidence="1">
    <location>
        <begin position="346"/>
        <end position="816"/>
    </location>
</feature>
<dbReference type="Pfam" id="PF20248">
    <property type="entry name" value="DUF6603"/>
    <property type="match status" value="1"/>
</dbReference>
<dbReference type="EMBL" id="QFXD01000090">
    <property type="protein sequence ID" value="RDH91948.1"/>
    <property type="molecule type" value="Genomic_DNA"/>
</dbReference>
<gene>
    <name evidence="2" type="ORF">DIZ79_04780</name>
</gene>